<dbReference type="EMBL" id="JAQIZZ010000011">
    <property type="protein sequence ID" value="KAJ5522909.1"/>
    <property type="molecule type" value="Genomic_DNA"/>
</dbReference>
<dbReference type="AlphaFoldDB" id="A0AAD6G8H1"/>
<sequence length="128" mass="14985">MQDDLWKQMHFLARASLSEVEREYPQDLHEDLYTDFVAYQACLYMLERVLLSDKELSTSYFKIDTREVTHALKNIIYGQTTKPNHSCSTLFREVTELADEILHQLSYRHTCIAEPTDLTNDLKVLIGL</sequence>
<evidence type="ECO:0000313" key="2">
    <source>
        <dbReference type="Proteomes" id="UP001220324"/>
    </source>
</evidence>
<organism evidence="1 2">
    <name type="scientific">Penicillium frequentans</name>
    <dbReference type="NCBI Taxonomy" id="3151616"/>
    <lineage>
        <taxon>Eukaryota</taxon>
        <taxon>Fungi</taxon>
        <taxon>Dikarya</taxon>
        <taxon>Ascomycota</taxon>
        <taxon>Pezizomycotina</taxon>
        <taxon>Eurotiomycetes</taxon>
        <taxon>Eurotiomycetidae</taxon>
        <taxon>Eurotiales</taxon>
        <taxon>Aspergillaceae</taxon>
        <taxon>Penicillium</taxon>
    </lineage>
</organism>
<dbReference type="Proteomes" id="UP001220324">
    <property type="component" value="Unassembled WGS sequence"/>
</dbReference>
<accession>A0AAD6G8H1</accession>
<evidence type="ECO:0000313" key="1">
    <source>
        <dbReference type="EMBL" id="KAJ5522909.1"/>
    </source>
</evidence>
<name>A0AAD6G8H1_9EURO</name>
<proteinExistence type="predicted"/>
<protein>
    <submittedName>
        <fullName evidence="1">Uncharacterized protein</fullName>
    </submittedName>
</protein>
<comment type="caution">
    <text evidence="1">The sequence shown here is derived from an EMBL/GenBank/DDBJ whole genome shotgun (WGS) entry which is preliminary data.</text>
</comment>
<keyword evidence="2" id="KW-1185">Reference proteome</keyword>
<reference evidence="1 2" key="1">
    <citation type="journal article" date="2023" name="IMA Fungus">
        <title>Comparative genomic study of the Penicillium genus elucidates a diverse pangenome and 15 lateral gene transfer events.</title>
        <authorList>
            <person name="Petersen C."/>
            <person name="Sorensen T."/>
            <person name="Nielsen M.R."/>
            <person name="Sondergaard T.E."/>
            <person name="Sorensen J.L."/>
            <person name="Fitzpatrick D.A."/>
            <person name="Frisvad J.C."/>
            <person name="Nielsen K.L."/>
        </authorList>
    </citation>
    <scope>NUCLEOTIDE SEQUENCE [LARGE SCALE GENOMIC DNA]</scope>
    <source>
        <strain evidence="1 2">IBT 35679</strain>
    </source>
</reference>
<gene>
    <name evidence="1" type="ORF">N7494_013223</name>
</gene>